<evidence type="ECO:0000256" key="1">
    <source>
        <dbReference type="ARBA" id="ARBA00009861"/>
    </source>
</evidence>
<comment type="caution">
    <text evidence="4">The sequence shown here is derived from an EMBL/GenBank/DDBJ whole genome shotgun (WGS) entry which is preliminary data.</text>
</comment>
<dbReference type="AlphaFoldDB" id="A0AAD7QE94"/>
<evidence type="ECO:0000313" key="5">
    <source>
        <dbReference type="Proteomes" id="UP001163823"/>
    </source>
</evidence>
<keyword evidence="2" id="KW-0808">Transferase</keyword>
<dbReference type="PANTHER" id="PTHR31623">
    <property type="entry name" value="F21J9.9"/>
    <property type="match status" value="1"/>
</dbReference>
<evidence type="ECO:0000256" key="2">
    <source>
        <dbReference type="ARBA" id="ARBA00022679"/>
    </source>
</evidence>
<dbReference type="Proteomes" id="UP001163823">
    <property type="component" value="Chromosome 2"/>
</dbReference>
<name>A0AAD7QE94_QUISA</name>
<comment type="similarity">
    <text evidence="1">Belongs to the plant acyltransferase family.</text>
</comment>
<dbReference type="PANTHER" id="PTHR31623:SF122">
    <property type="entry name" value="HXXXD-TYPE ACYL-TRANSFERASE FAMILY PROTEIN"/>
    <property type="match status" value="1"/>
</dbReference>
<protein>
    <submittedName>
        <fullName evidence="4">Vinorine synthase-like</fullName>
    </submittedName>
</protein>
<keyword evidence="5" id="KW-1185">Reference proteome</keyword>
<dbReference type="GO" id="GO:0016746">
    <property type="term" value="F:acyltransferase activity"/>
    <property type="evidence" value="ECO:0007669"/>
    <property type="project" value="UniProtKB-KW"/>
</dbReference>
<gene>
    <name evidence="4" type="ORF">O6P43_003227</name>
</gene>
<keyword evidence="3" id="KW-0012">Acyltransferase</keyword>
<dbReference type="EMBL" id="JARAOO010000002">
    <property type="protein sequence ID" value="KAJ7979879.1"/>
    <property type="molecule type" value="Genomic_DNA"/>
</dbReference>
<reference evidence="4" key="1">
    <citation type="journal article" date="2023" name="Science">
        <title>Elucidation of the pathway for biosynthesis of saponin adjuvants from the soapbark tree.</title>
        <authorList>
            <person name="Reed J."/>
            <person name="Orme A."/>
            <person name="El-Demerdash A."/>
            <person name="Owen C."/>
            <person name="Martin L.B.B."/>
            <person name="Misra R.C."/>
            <person name="Kikuchi S."/>
            <person name="Rejzek M."/>
            <person name="Martin A.C."/>
            <person name="Harkess A."/>
            <person name="Leebens-Mack J."/>
            <person name="Louveau T."/>
            <person name="Stephenson M.J."/>
            <person name="Osbourn A."/>
        </authorList>
    </citation>
    <scope>NUCLEOTIDE SEQUENCE</scope>
    <source>
        <strain evidence="4">S10</strain>
    </source>
</reference>
<evidence type="ECO:0000256" key="3">
    <source>
        <dbReference type="ARBA" id="ARBA00023315"/>
    </source>
</evidence>
<dbReference type="Gene3D" id="3.30.559.10">
    <property type="entry name" value="Chloramphenicol acetyltransferase-like domain"/>
    <property type="match status" value="2"/>
</dbReference>
<proteinExistence type="inferred from homology"/>
<sequence length="425" mass="48506">MELISRETIKPLIPTPPHLRTYTLSFFDHISTTNYVPIIFFYTTNIDDPISEISNLLKKSLSQILTQYYPLAGRIKDRFTIDCNDEGILFLVATIKCKLSEILENPKEEILDSLFPDKLQWEAHSWSSTLLAIQINFFDSGGMAISVCMSHKIADAVTMTNFVKDWSNICLIPESNSFRQPVLNSAIVFPQGNLPVIKPEAEMRKIKTVTRRYVFDSSKIDALKAMVSSHLQIIPTRVQVVLALLHRCAASAMRSNHPTTLMQLVNLRPRMEPPLPTNSMGNMSWHCCISTADHQPELHDLVSKLKESLEKFTETYVKKFKGEEWFTSIMECLKEIYLMGQTKNLVLYNCSSWCRFGHYEVDFGWGKPIWVTSSISGLKNMFHLIDARDGQGIEAIVSLEEKEMTVFENDEELLAYACSRNTQIA</sequence>
<dbReference type="Pfam" id="PF02458">
    <property type="entry name" value="Transferase"/>
    <property type="match status" value="1"/>
</dbReference>
<evidence type="ECO:0000313" key="4">
    <source>
        <dbReference type="EMBL" id="KAJ7979879.1"/>
    </source>
</evidence>
<accession>A0AAD7QE94</accession>
<organism evidence="4 5">
    <name type="scientific">Quillaja saponaria</name>
    <name type="common">Soap bark tree</name>
    <dbReference type="NCBI Taxonomy" id="32244"/>
    <lineage>
        <taxon>Eukaryota</taxon>
        <taxon>Viridiplantae</taxon>
        <taxon>Streptophyta</taxon>
        <taxon>Embryophyta</taxon>
        <taxon>Tracheophyta</taxon>
        <taxon>Spermatophyta</taxon>
        <taxon>Magnoliopsida</taxon>
        <taxon>eudicotyledons</taxon>
        <taxon>Gunneridae</taxon>
        <taxon>Pentapetalae</taxon>
        <taxon>rosids</taxon>
        <taxon>fabids</taxon>
        <taxon>Fabales</taxon>
        <taxon>Quillajaceae</taxon>
        <taxon>Quillaja</taxon>
    </lineage>
</organism>
<dbReference type="InterPro" id="IPR023213">
    <property type="entry name" value="CAT-like_dom_sf"/>
</dbReference>